<proteinExistence type="predicted"/>
<gene>
    <name evidence="1" type="ORF">M878_00980</name>
</gene>
<dbReference type="HOGENOM" id="CLU_3066814_0_0_11"/>
<dbReference type="Proteomes" id="UP000017984">
    <property type="component" value="Chromosome"/>
</dbReference>
<dbReference type="STRING" id="1352936.M878_00980"/>
<accession>V6KX30</accession>
<name>V6KX30_STRRC</name>
<evidence type="ECO:0000313" key="1">
    <source>
        <dbReference type="EMBL" id="EST36700.1"/>
    </source>
</evidence>
<dbReference type="PATRIC" id="fig|1352936.5.peg.234"/>
<sequence>MVERFAEVSGVHPTAVARLRLAPSSDDDLLVTVLDKVPYQLETAGRIPVDTWK</sequence>
<evidence type="ECO:0000313" key="2">
    <source>
        <dbReference type="Proteomes" id="UP000017984"/>
    </source>
</evidence>
<dbReference type="EMBL" id="AWQX01000006">
    <property type="protein sequence ID" value="EST36700.1"/>
    <property type="molecule type" value="Genomic_DNA"/>
</dbReference>
<organism evidence="1 2">
    <name type="scientific">Streptomyces roseochromogenus subsp. oscitans DS 12.976</name>
    <dbReference type="NCBI Taxonomy" id="1352936"/>
    <lineage>
        <taxon>Bacteria</taxon>
        <taxon>Bacillati</taxon>
        <taxon>Actinomycetota</taxon>
        <taxon>Actinomycetes</taxon>
        <taxon>Kitasatosporales</taxon>
        <taxon>Streptomycetaceae</taxon>
        <taxon>Streptomyces</taxon>
    </lineage>
</organism>
<dbReference type="AlphaFoldDB" id="V6KX30"/>
<reference evidence="1 2" key="1">
    <citation type="journal article" date="2014" name="Genome Announc.">
        <title>Draft Genome Sequence of Streptomyces roseochromogenes subsp. oscitans DS 12.976, Producer of the Aminocoumarin Antibiotic Clorobiocin.</title>
        <authorList>
            <person name="Ruckert C."/>
            <person name="Kalinowski J."/>
            <person name="Heide L."/>
            <person name="Apel A.K."/>
        </authorList>
    </citation>
    <scope>NUCLEOTIDE SEQUENCE [LARGE SCALE GENOMIC DNA]</scope>
    <source>
        <strain evidence="1 2">DS 12.976</strain>
    </source>
</reference>
<protein>
    <submittedName>
        <fullName evidence="1">Uncharacterized protein</fullName>
    </submittedName>
</protein>
<comment type="caution">
    <text evidence="1">The sequence shown here is derived from an EMBL/GenBank/DDBJ whole genome shotgun (WGS) entry which is preliminary data.</text>
</comment>
<keyword evidence="2" id="KW-1185">Reference proteome</keyword>